<sequence length="501" mass="50478">MRNRNRAITALALLPLGILPATAAFADNVTSTVDAVAKTMPLTVGGPAGNTSLYVTPVNGDGKKGCNLTGSTTLTLSVVSSATSVATVSPSLVTFSSCAETKLLTVTPVAPGSSQISVAETANTTEGTFSLAPAAFKVTVTSPPNEAPTVAVTGVTSGASYVKGSVPAAGCAASDAEDHPNPFAATLSAVTGPNAEDGIGTQTASCTYTDAGGLTVAGSETYSIYDETPPIIGRVVGPTAPNGLNGWYTGDVPLDWTVDESESPHSLVNTGCVDQSITTDQADTTYSCSATSAGGSAAQQDVHIKRDATAPSDVAFVAGPADGGLYFPNTVPIAGTCTATDATSGLDDCVVSERSTAVGDQTITATATDKAGNSAKATAAYTVRKLTPSGFYQPVDMGGVLNTVKGGSTVPLKFRVYDRGVEVKSTAIVSSVKQTLVPCTTAAPEDAIEEIVSATASGLRYDTTAGQFVQNWKAPTGAGTCYKVTLTTADDSTIAATFKLK</sequence>
<keyword evidence="1" id="KW-0732">Signal</keyword>
<reference evidence="2" key="1">
    <citation type="submission" date="2021-01" db="EMBL/GenBank/DDBJ databases">
        <title>Whole genome shotgun sequence of Actinoplanes nipponensis NBRC 14063.</title>
        <authorList>
            <person name="Komaki H."/>
            <person name="Tamura T."/>
        </authorList>
    </citation>
    <scope>NUCLEOTIDE SEQUENCE</scope>
    <source>
        <strain evidence="2">NBRC 14063</strain>
    </source>
</reference>
<feature type="chain" id="PRO_5038116170" description="Ig-like domain-containing protein" evidence="1">
    <location>
        <begin position="27"/>
        <end position="501"/>
    </location>
</feature>
<evidence type="ECO:0000313" key="3">
    <source>
        <dbReference type="Proteomes" id="UP000647172"/>
    </source>
</evidence>
<dbReference type="NCBIfam" id="NF038114">
    <property type="entry name" value="rightmost"/>
    <property type="match status" value="1"/>
</dbReference>
<dbReference type="Proteomes" id="UP000647172">
    <property type="component" value="Unassembled WGS sequence"/>
</dbReference>
<comment type="caution">
    <text evidence="2">The sequence shown here is derived from an EMBL/GenBank/DDBJ whole genome shotgun (WGS) entry which is preliminary data.</text>
</comment>
<feature type="signal peptide" evidence="1">
    <location>
        <begin position="1"/>
        <end position="26"/>
    </location>
</feature>
<evidence type="ECO:0008006" key="4">
    <source>
        <dbReference type="Google" id="ProtNLM"/>
    </source>
</evidence>
<organism evidence="2 3">
    <name type="scientific">Actinoplanes nipponensis</name>
    <dbReference type="NCBI Taxonomy" id="135950"/>
    <lineage>
        <taxon>Bacteria</taxon>
        <taxon>Bacillati</taxon>
        <taxon>Actinomycetota</taxon>
        <taxon>Actinomycetes</taxon>
        <taxon>Micromonosporales</taxon>
        <taxon>Micromonosporaceae</taxon>
        <taxon>Actinoplanes</taxon>
    </lineage>
</organism>
<dbReference type="EMBL" id="BOMQ01000045">
    <property type="protein sequence ID" value="GIE50221.1"/>
    <property type="molecule type" value="Genomic_DNA"/>
</dbReference>
<proteinExistence type="predicted"/>
<keyword evidence="3" id="KW-1185">Reference proteome</keyword>
<name>A0A919JJ94_9ACTN</name>
<dbReference type="AlphaFoldDB" id="A0A919JJ94"/>
<evidence type="ECO:0000256" key="1">
    <source>
        <dbReference type="SAM" id="SignalP"/>
    </source>
</evidence>
<evidence type="ECO:0000313" key="2">
    <source>
        <dbReference type="EMBL" id="GIE50221.1"/>
    </source>
</evidence>
<accession>A0A919JJ94</accession>
<gene>
    <name evidence="2" type="ORF">Ani05nite_37550</name>
</gene>
<protein>
    <recommendedName>
        <fullName evidence="4">Ig-like domain-containing protein</fullName>
    </recommendedName>
</protein>